<dbReference type="RefSeq" id="WP_387986306.1">
    <property type="nucleotide sequence ID" value="NZ_JBHSGR010000002.1"/>
</dbReference>
<comment type="caution">
    <text evidence="4">The sequence shown here is derived from an EMBL/GenBank/DDBJ whole genome shotgun (WGS) entry which is preliminary data.</text>
</comment>
<keyword evidence="2" id="KW-0732">Signal</keyword>
<dbReference type="PANTHER" id="PTHR30290">
    <property type="entry name" value="PERIPLASMIC BINDING COMPONENT OF ABC TRANSPORTER"/>
    <property type="match status" value="1"/>
</dbReference>
<feature type="compositionally biased region" description="Gly residues" evidence="1">
    <location>
        <begin position="26"/>
        <end position="43"/>
    </location>
</feature>
<evidence type="ECO:0000313" key="4">
    <source>
        <dbReference type="EMBL" id="MFC4692415.1"/>
    </source>
</evidence>
<sequence length="554" mass="59553">MKLSKRRSALVAVGLSGALLLSACGGGSDDSGSGDGGSGGASGGTFSVYIGEPENPLVPGNTTESEGDQVVNSLWTGLVKYAEDGSVEYSGVAESIESEDNTTWTVTLKDGWTFHDGTPVDAESFVNAWNYTAYSPNAQGAASYLSRIAGYADLQAPTDDAGNVTGEPAAQQMSGLQVVDDRTFTVTLSAPFSNFPAVVGYNSFYPLPQAFFDDPEAFGTKPIGNGPFKADEDFVPGQGITLTRYEDYAGDDAAQADGIEYVVYADVNTAYTDVQAGNLDIVDVIPPDVIESARSEFGDRFIETESSQITYLGFPTYDERFADPRVRQAISMAVDRDAISEAIFQSTRVAADSFIPPVVDGYREGSCTYCTFDPDQANQLLDEAGFDRSQPVDLWFNAGAGHDAWMEAVGNQLRENLGVDYVLQGNLDFAEYLPLLESQGGTGPFRYGWSFDYPAPDSYLTPLFTTQSLAPAGSNYSFWTNPEVESLISQGDQAESPEAGVENYQAAEDIIAEEMPMAPMFFTEVQSVTSENVSNVRLDLFQRIVTSEVTVNNA</sequence>
<organism evidence="4 5">
    <name type="scientific">Geodermatophilus arenarius</name>
    <dbReference type="NCBI Taxonomy" id="1137990"/>
    <lineage>
        <taxon>Bacteria</taxon>
        <taxon>Bacillati</taxon>
        <taxon>Actinomycetota</taxon>
        <taxon>Actinomycetes</taxon>
        <taxon>Geodermatophilales</taxon>
        <taxon>Geodermatophilaceae</taxon>
        <taxon>Geodermatophilus</taxon>
    </lineage>
</organism>
<proteinExistence type="predicted"/>
<evidence type="ECO:0000313" key="5">
    <source>
        <dbReference type="Proteomes" id="UP001596025"/>
    </source>
</evidence>
<dbReference type="Pfam" id="PF00496">
    <property type="entry name" value="SBP_bac_5"/>
    <property type="match status" value="1"/>
</dbReference>
<keyword evidence="5" id="KW-1185">Reference proteome</keyword>
<dbReference type="PROSITE" id="PS51257">
    <property type="entry name" value="PROKAR_LIPOPROTEIN"/>
    <property type="match status" value="1"/>
</dbReference>
<dbReference type="InterPro" id="IPR030678">
    <property type="entry name" value="Peptide/Ni-bd"/>
</dbReference>
<evidence type="ECO:0000256" key="2">
    <source>
        <dbReference type="SAM" id="SignalP"/>
    </source>
</evidence>
<dbReference type="SUPFAM" id="SSF53850">
    <property type="entry name" value="Periplasmic binding protein-like II"/>
    <property type="match status" value="1"/>
</dbReference>
<accession>A0ABV9LH65</accession>
<dbReference type="PANTHER" id="PTHR30290:SF83">
    <property type="entry name" value="ABC TRANSPORTER SUBSTRATE-BINDING PROTEIN"/>
    <property type="match status" value="1"/>
</dbReference>
<name>A0ABV9LH65_9ACTN</name>
<feature type="domain" description="Solute-binding protein family 5" evidence="3">
    <location>
        <begin position="91"/>
        <end position="467"/>
    </location>
</feature>
<evidence type="ECO:0000259" key="3">
    <source>
        <dbReference type="Pfam" id="PF00496"/>
    </source>
</evidence>
<evidence type="ECO:0000256" key="1">
    <source>
        <dbReference type="SAM" id="MobiDB-lite"/>
    </source>
</evidence>
<feature type="signal peptide" evidence="2">
    <location>
        <begin position="1"/>
        <end position="23"/>
    </location>
</feature>
<feature type="chain" id="PRO_5046871304" evidence="2">
    <location>
        <begin position="24"/>
        <end position="554"/>
    </location>
</feature>
<dbReference type="Gene3D" id="3.40.190.10">
    <property type="entry name" value="Periplasmic binding protein-like II"/>
    <property type="match status" value="1"/>
</dbReference>
<dbReference type="InterPro" id="IPR000914">
    <property type="entry name" value="SBP_5_dom"/>
</dbReference>
<protein>
    <submittedName>
        <fullName evidence="4">ABC transporter substrate-binding protein</fullName>
    </submittedName>
</protein>
<dbReference type="InterPro" id="IPR039424">
    <property type="entry name" value="SBP_5"/>
</dbReference>
<feature type="region of interest" description="Disordered" evidence="1">
    <location>
        <begin position="26"/>
        <end position="66"/>
    </location>
</feature>
<dbReference type="Gene3D" id="3.90.76.10">
    <property type="entry name" value="Dipeptide-binding Protein, Domain 1"/>
    <property type="match status" value="1"/>
</dbReference>
<dbReference type="EMBL" id="JBHSGR010000002">
    <property type="protein sequence ID" value="MFC4692415.1"/>
    <property type="molecule type" value="Genomic_DNA"/>
</dbReference>
<dbReference type="PIRSF" id="PIRSF002741">
    <property type="entry name" value="MppA"/>
    <property type="match status" value="1"/>
</dbReference>
<dbReference type="CDD" id="cd00995">
    <property type="entry name" value="PBP2_NikA_DppA_OppA_like"/>
    <property type="match status" value="1"/>
</dbReference>
<dbReference type="Proteomes" id="UP001596025">
    <property type="component" value="Unassembled WGS sequence"/>
</dbReference>
<dbReference type="Gene3D" id="3.10.105.10">
    <property type="entry name" value="Dipeptide-binding Protein, Domain 3"/>
    <property type="match status" value="1"/>
</dbReference>
<gene>
    <name evidence="4" type="ORF">ACFO3M_03340</name>
</gene>
<reference evidence="5" key="1">
    <citation type="journal article" date="2019" name="Int. J. Syst. Evol. Microbiol.">
        <title>The Global Catalogue of Microorganisms (GCM) 10K type strain sequencing project: providing services to taxonomists for standard genome sequencing and annotation.</title>
        <authorList>
            <consortium name="The Broad Institute Genomics Platform"/>
            <consortium name="The Broad Institute Genome Sequencing Center for Infectious Disease"/>
            <person name="Wu L."/>
            <person name="Ma J."/>
        </authorList>
    </citation>
    <scope>NUCLEOTIDE SEQUENCE [LARGE SCALE GENOMIC DNA]</scope>
    <source>
        <strain evidence="5">CCUG 62763</strain>
    </source>
</reference>